<sequence>MAFAGSEPEAKNSEMGVLSMDGLLEDGKNAKYLKCERCRSTILRPGDATHTKKEQIFLPHMKKKSENQAAGEGETLSDFWLVKDMFTFENVGFTNTVDNKKFLICADCEVGPIGWQDLADSVNLYVALARVVYES</sequence>
<dbReference type="Gene3D" id="2.170.150.10">
    <property type="entry name" value="Metal Binding Protein, Guanine Nucleotide Exchange Factor, Chain A"/>
    <property type="match status" value="1"/>
</dbReference>
<keyword evidence="3" id="KW-0653">Protein transport</keyword>
<keyword evidence="2" id="KW-0344">Guanine-nucleotide releasing factor</keyword>
<dbReference type="PANTHER" id="PTHR13276:SF0">
    <property type="entry name" value="GUANINE NUCLEOTIDE EXCHANGE FACTOR MSS4"/>
    <property type="match status" value="1"/>
</dbReference>
<gene>
    <name evidence="4" type="ORF">HOLleu_12083</name>
</gene>
<keyword evidence="5" id="KW-1185">Reference proteome</keyword>
<dbReference type="GO" id="GO:0006892">
    <property type="term" value="P:post-Golgi vesicle-mediated transport"/>
    <property type="evidence" value="ECO:0007669"/>
    <property type="project" value="TreeGrafter"/>
</dbReference>
<dbReference type="AlphaFoldDB" id="A0A9Q1C8M4"/>
<dbReference type="PROSITE" id="PS51796">
    <property type="entry name" value="MSS4"/>
    <property type="match status" value="1"/>
</dbReference>
<evidence type="ECO:0000313" key="4">
    <source>
        <dbReference type="EMBL" id="KAJ8041298.1"/>
    </source>
</evidence>
<dbReference type="GO" id="GO:0005085">
    <property type="term" value="F:guanyl-nucleotide exchange factor activity"/>
    <property type="evidence" value="ECO:0007669"/>
    <property type="project" value="UniProtKB-KW"/>
</dbReference>
<proteinExistence type="predicted"/>
<evidence type="ECO:0000256" key="3">
    <source>
        <dbReference type="ARBA" id="ARBA00022927"/>
    </source>
</evidence>
<protein>
    <submittedName>
        <fullName evidence="4">Guanine nucleotide exchange factor MSS4</fullName>
    </submittedName>
</protein>
<evidence type="ECO:0000256" key="2">
    <source>
        <dbReference type="ARBA" id="ARBA00022658"/>
    </source>
</evidence>
<dbReference type="GO" id="GO:0008270">
    <property type="term" value="F:zinc ion binding"/>
    <property type="evidence" value="ECO:0007669"/>
    <property type="project" value="TreeGrafter"/>
</dbReference>
<dbReference type="Proteomes" id="UP001152320">
    <property type="component" value="Chromosome 5"/>
</dbReference>
<dbReference type="SUPFAM" id="SSF51316">
    <property type="entry name" value="Mss4-like"/>
    <property type="match status" value="1"/>
</dbReference>
<reference evidence="4" key="1">
    <citation type="submission" date="2021-10" db="EMBL/GenBank/DDBJ databases">
        <title>Tropical sea cucumber genome reveals ecological adaptation and Cuvierian tubules defense mechanism.</title>
        <authorList>
            <person name="Chen T."/>
        </authorList>
    </citation>
    <scope>NUCLEOTIDE SEQUENCE</scope>
    <source>
        <strain evidence="4">Nanhai2018</strain>
        <tissue evidence="4">Muscle</tissue>
    </source>
</reference>
<name>A0A9Q1C8M4_HOLLE</name>
<organism evidence="4 5">
    <name type="scientific">Holothuria leucospilota</name>
    <name type="common">Black long sea cucumber</name>
    <name type="synonym">Mertensiothuria leucospilota</name>
    <dbReference type="NCBI Taxonomy" id="206669"/>
    <lineage>
        <taxon>Eukaryota</taxon>
        <taxon>Metazoa</taxon>
        <taxon>Echinodermata</taxon>
        <taxon>Eleutherozoa</taxon>
        <taxon>Echinozoa</taxon>
        <taxon>Holothuroidea</taxon>
        <taxon>Aspidochirotacea</taxon>
        <taxon>Aspidochirotida</taxon>
        <taxon>Holothuriidae</taxon>
        <taxon>Holothuria</taxon>
    </lineage>
</organism>
<dbReference type="OrthoDB" id="30840at2759"/>
<keyword evidence="1" id="KW-0813">Transport</keyword>
<dbReference type="Pfam" id="PF04421">
    <property type="entry name" value="Mss4"/>
    <property type="match status" value="1"/>
</dbReference>
<evidence type="ECO:0000313" key="5">
    <source>
        <dbReference type="Proteomes" id="UP001152320"/>
    </source>
</evidence>
<dbReference type="GO" id="GO:0007264">
    <property type="term" value="P:small GTPase-mediated signal transduction"/>
    <property type="evidence" value="ECO:0007669"/>
    <property type="project" value="InterPro"/>
</dbReference>
<accession>A0A9Q1C8M4</accession>
<dbReference type="PANTHER" id="PTHR13276">
    <property type="entry name" value="GUANINE NUCLEOTIDE EXCHANGE FACTOR MSS4"/>
    <property type="match status" value="1"/>
</dbReference>
<dbReference type="FunFam" id="2.170.150.10:FF:000005">
    <property type="entry name" value="Guanine nucleotide exchange factor MSS4"/>
    <property type="match status" value="1"/>
</dbReference>
<dbReference type="GO" id="GO:0015031">
    <property type="term" value="P:protein transport"/>
    <property type="evidence" value="ECO:0007669"/>
    <property type="project" value="UniProtKB-KW"/>
</dbReference>
<comment type="caution">
    <text evidence="4">The sequence shown here is derived from an EMBL/GenBank/DDBJ whole genome shotgun (WGS) entry which is preliminary data.</text>
</comment>
<dbReference type="GO" id="GO:0005829">
    <property type="term" value="C:cytosol"/>
    <property type="evidence" value="ECO:0007669"/>
    <property type="project" value="TreeGrafter"/>
</dbReference>
<dbReference type="EMBL" id="JAIZAY010000005">
    <property type="protein sequence ID" value="KAJ8041298.1"/>
    <property type="molecule type" value="Genomic_DNA"/>
</dbReference>
<dbReference type="GO" id="GO:0016020">
    <property type="term" value="C:membrane"/>
    <property type="evidence" value="ECO:0007669"/>
    <property type="project" value="TreeGrafter"/>
</dbReference>
<evidence type="ECO:0000256" key="1">
    <source>
        <dbReference type="ARBA" id="ARBA00022448"/>
    </source>
</evidence>
<dbReference type="InterPro" id="IPR011057">
    <property type="entry name" value="Mss4-like_sf"/>
</dbReference>
<dbReference type="InterPro" id="IPR007515">
    <property type="entry name" value="Mss4"/>
</dbReference>
<dbReference type="InterPro" id="IPR011323">
    <property type="entry name" value="Mss4/transl-control_tumour"/>
</dbReference>